<feature type="transmembrane region" description="Helical" evidence="1">
    <location>
        <begin position="42"/>
        <end position="64"/>
    </location>
</feature>
<proteinExistence type="predicted"/>
<accession>A0A0F7HPD1</accession>
<keyword evidence="4" id="KW-1185">Reference proteome</keyword>
<feature type="transmembrane region" description="Helical" evidence="1">
    <location>
        <begin position="12"/>
        <end position="30"/>
    </location>
</feature>
<gene>
    <name evidence="2" type="ORF">AAT16_12960</name>
    <name evidence="3" type="ORF">SAMN05216235_1037</name>
</gene>
<keyword evidence="1" id="KW-0472">Membrane</keyword>
<evidence type="ECO:0000256" key="1">
    <source>
        <dbReference type="SAM" id="Phobius"/>
    </source>
</evidence>
<evidence type="ECO:0008006" key="6">
    <source>
        <dbReference type="Google" id="ProtNLM"/>
    </source>
</evidence>
<dbReference type="Proteomes" id="UP000034029">
    <property type="component" value="Chromosome"/>
</dbReference>
<name>A0A0F7HPD1_9STAP</name>
<reference evidence="2 4" key="1">
    <citation type="journal article" date="2015" name="Int. J. Syst. Evol. Microbiol.">
        <title>Complete genome sequence of Salinicoccus halodurans H3B36, isolated from the Qaidam Basin in China.</title>
        <authorList>
            <person name="Jiang K."/>
            <person name="Xue Y."/>
            <person name="Ma Y."/>
        </authorList>
    </citation>
    <scope>NUCLEOTIDE SEQUENCE [LARGE SCALE GENOMIC DNA]</scope>
    <source>
        <strain evidence="2 4">H3B36</strain>
    </source>
</reference>
<evidence type="ECO:0000313" key="2">
    <source>
        <dbReference type="EMBL" id="AKG75013.1"/>
    </source>
</evidence>
<evidence type="ECO:0000313" key="3">
    <source>
        <dbReference type="EMBL" id="SFK66907.1"/>
    </source>
</evidence>
<dbReference type="Proteomes" id="UP000183090">
    <property type="component" value="Unassembled WGS sequence"/>
</dbReference>
<dbReference type="EMBL" id="CP011366">
    <property type="protein sequence ID" value="AKG75013.1"/>
    <property type="molecule type" value="Genomic_DNA"/>
</dbReference>
<protein>
    <recommendedName>
        <fullName evidence="6">Permease</fullName>
    </recommendedName>
</protein>
<keyword evidence="1" id="KW-1133">Transmembrane helix</keyword>
<evidence type="ECO:0000313" key="4">
    <source>
        <dbReference type="Proteomes" id="UP000034029"/>
    </source>
</evidence>
<dbReference type="OrthoDB" id="2112928at2"/>
<dbReference type="KEGG" id="shv:AAT16_12960"/>
<dbReference type="RefSeq" id="WP_046791190.1">
    <property type="nucleotide sequence ID" value="NZ_CP011366.1"/>
</dbReference>
<organism evidence="3 5">
    <name type="scientific">Salinicoccus halodurans</name>
    <dbReference type="NCBI Taxonomy" id="407035"/>
    <lineage>
        <taxon>Bacteria</taxon>
        <taxon>Bacillati</taxon>
        <taxon>Bacillota</taxon>
        <taxon>Bacilli</taxon>
        <taxon>Bacillales</taxon>
        <taxon>Staphylococcaceae</taxon>
        <taxon>Salinicoccus</taxon>
    </lineage>
</organism>
<dbReference type="EMBL" id="FOTB01000002">
    <property type="protein sequence ID" value="SFK66907.1"/>
    <property type="molecule type" value="Genomic_DNA"/>
</dbReference>
<sequence>MQREKREPIRNYKIWIGFGIIFILLNPWYFPSGSEPVMIYGVPLWALVIMGVTVLLSLYITYVIKFHWDVGDEGSEGEGDK</sequence>
<reference evidence="4" key="2">
    <citation type="submission" date="2015-04" db="EMBL/GenBank/DDBJ databases">
        <title>Complete genome sequence of Salinicoccus halodurans strain H3B36, isolated from the Qaidam basin of China.</title>
        <authorList>
            <person name="Ma Y."/>
            <person name="Jiang K."/>
            <person name="Xue Y."/>
        </authorList>
    </citation>
    <scope>NUCLEOTIDE SEQUENCE [LARGE SCALE GENOMIC DNA]</scope>
    <source>
        <strain evidence="4">H3B36</strain>
    </source>
</reference>
<keyword evidence="1" id="KW-0812">Transmembrane</keyword>
<reference evidence="3 5" key="3">
    <citation type="submission" date="2016-10" db="EMBL/GenBank/DDBJ databases">
        <authorList>
            <person name="Varghese N."/>
            <person name="Submissions S."/>
        </authorList>
    </citation>
    <scope>NUCLEOTIDE SEQUENCE [LARGE SCALE GENOMIC DNA]</scope>
    <source>
        <strain evidence="3 5">CGMCC 1.6501</strain>
    </source>
</reference>
<evidence type="ECO:0000313" key="5">
    <source>
        <dbReference type="Proteomes" id="UP000183090"/>
    </source>
</evidence>
<dbReference type="AlphaFoldDB" id="A0A0F7HPD1"/>